<evidence type="ECO:0000313" key="1">
    <source>
        <dbReference type="EMBL" id="RGL88763.1"/>
    </source>
</evidence>
<reference evidence="1 2" key="1">
    <citation type="submission" date="2018-08" db="EMBL/GenBank/DDBJ databases">
        <title>A genome reference for cultivated species of the human gut microbiota.</title>
        <authorList>
            <person name="Zou Y."/>
            <person name="Xue W."/>
            <person name="Luo G."/>
        </authorList>
    </citation>
    <scope>NUCLEOTIDE SEQUENCE [LARGE SCALE GENOMIC DNA]</scope>
    <source>
        <strain evidence="1 2">TF05-18</strain>
    </source>
</reference>
<organism evidence="1 2">
    <name type="scientific">Phocaeicola vulgatus</name>
    <name type="common">Bacteroides vulgatus</name>
    <dbReference type="NCBI Taxonomy" id="821"/>
    <lineage>
        <taxon>Bacteria</taxon>
        <taxon>Pseudomonadati</taxon>
        <taxon>Bacteroidota</taxon>
        <taxon>Bacteroidia</taxon>
        <taxon>Bacteroidales</taxon>
        <taxon>Bacteroidaceae</taxon>
        <taxon>Phocaeicola</taxon>
    </lineage>
</organism>
<dbReference type="SUPFAM" id="SSF51161">
    <property type="entry name" value="Trimeric LpxA-like enzymes"/>
    <property type="match status" value="1"/>
</dbReference>
<dbReference type="CDD" id="cd04647">
    <property type="entry name" value="LbH_MAT_like"/>
    <property type="match status" value="1"/>
</dbReference>
<dbReference type="AlphaFoldDB" id="A0A3E4TCA2"/>
<name>A0A3E4TCA2_PHOVU</name>
<accession>A0A3E4TCA2</accession>
<dbReference type="EMBL" id="QSSN01000002">
    <property type="protein sequence ID" value="RGL88763.1"/>
    <property type="molecule type" value="Genomic_DNA"/>
</dbReference>
<dbReference type="GO" id="GO:0016746">
    <property type="term" value="F:acyltransferase activity"/>
    <property type="evidence" value="ECO:0007669"/>
    <property type="project" value="UniProtKB-KW"/>
</dbReference>
<evidence type="ECO:0000313" key="2">
    <source>
        <dbReference type="Proteomes" id="UP000261278"/>
    </source>
</evidence>
<dbReference type="RefSeq" id="WP_117677848.1">
    <property type="nucleotide sequence ID" value="NZ_QSSN01000002.1"/>
</dbReference>
<protein>
    <submittedName>
        <fullName evidence="1">Acyltransferase</fullName>
    </submittedName>
</protein>
<dbReference type="InterPro" id="IPR051159">
    <property type="entry name" value="Hexapeptide_acetyltransf"/>
</dbReference>
<dbReference type="Proteomes" id="UP000261278">
    <property type="component" value="Unassembled WGS sequence"/>
</dbReference>
<keyword evidence="1" id="KW-0808">Transferase</keyword>
<dbReference type="InterPro" id="IPR011004">
    <property type="entry name" value="Trimer_LpxA-like_sf"/>
</dbReference>
<dbReference type="PANTHER" id="PTHR23416">
    <property type="entry name" value="SIALIC ACID SYNTHASE-RELATED"/>
    <property type="match status" value="1"/>
</dbReference>
<dbReference type="PANTHER" id="PTHR23416:SF78">
    <property type="entry name" value="LIPOPOLYSACCHARIDE BIOSYNTHESIS O-ACETYL TRANSFERASE WBBJ-RELATED"/>
    <property type="match status" value="1"/>
</dbReference>
<keyword evidence="1" id="KW-0012">Acyltransferase</keyword>
<proteinExistence type="predicted"/>
<comment type="caution">
    <text evidence="1">The sequence shown here is derived from an EMBL/GenBank/DDBJ whole genome shotgun (WGS) entry which is preliminary data.</text>
</comment>
<sequence length="229" mass="25681">MNIKLKKIIHFLISLPISIWINFKVFPFRTAILLPIIIDYRTSIYGHGLQKGSIILPAKFNFDLIKIGWGNGSLGNPHNKRNYIIISGKGKLIFNGKTQFAMGVTLRSDNDGVIQFGQNFRANQNFTCFSNTEINFGDNVLIGWNVNIRDSDGHKILNANGEITNLNNSINIGNHVWISSYCDILKGSSIPDNCIVGFRALVTKRFNECNSIIAGSPARIIKQNIKWEV</sequence>
<gene>
    <name evidence="1" type="ORF">DXC44_03470</name>
</gene>
<dbReference type="Gene3D" id="2.160.10.10">
    <property type="entry name" value="Hexapeptide repeat proteins"/>
    <property type="match status" value="1"/>
</dbReference>